<dbReference type="EMBL" id="ACFY01000140">
    <property type="protein sequence ID" value="EEG92877.1"/>
    <property type="molecule type" value="Genomic_DNA"/>
</dbReference>
<dbReference type="GO" id="GO:0016747">
    <property type="term" value="F:acyltransferase activity, transferring groups other than amino-acyl groups"/>
    <property type="evidence" value="ECO:0007669"/>
    <property type="project" value="InterPro"/>
</dbReference>
<evidence type="ECO:0000313" key="5">
    <source>
        <dbReference type="Proteomes" id="UP000003561"/>
    </source>
</evidence>
<dbReference type="CDD" id="cd04301">
    <property type="entry name" value="NAT_SF"/>
    <property type="match status" value="1"/>
</dbReference>
<keyword evidence="2" id="KW-0012">Acyltransferase</keyword>
<protein>
    <submittedName>
        <fullName evidence="4">Acetyltransferase, GNAT family</fullName>
    </submittedName>
</protein>
<accession>C0FX30</accession>
<comment type="caution">
    <text evidence="4">The sequence shown here is derived from an EMBL/GenBank/DDBJ whole genome shotgun (WGS) entry which is preliminary data.</text>
</comment>
<dbReference type="PANTHER" id="PTHR42919">
    <property type="entry name" value="N-ALPHA-ACETYLTRANSFERASE"/>
    <property type="match status" value="1"/>
</dbReference>
<dbReference type="Proteomes" id="UP000003561">
    <property type="component" value="Unassembled WGS sequence"/>
</dbReference>
<evidence type="ECO:0000256" key="2">
    <source>
        <dbReference type="ARBA" id="ARBA00023315"/>
    </source>
</evidence>
<dbReference type="Gene3D" id="3.40.630.30">
    <property type="match status" value="1"/>
</dbReference>
<reference evidence="4 5" key="2">
    <citation type="submission" date="2009-03" db="EMBL/GenBank/DDBJ databases">
        <title>Draft genome sequence of Roseburia inulinivorans (DSM 16841).</title>
        <authorList>
            <person name="Sudarsanam P."/>
            <person name="Ley R."/>
            <person name="Guruge J."/>
            <person name="Turnbaugh P.J."/>
            <person name="Mahowald M."/>
            <person name="Liep D."/>
            <person name="Gordon J."/>
        </authorList>
    </citation>
    <scope>NUCLEOTIDE SEQUENCE [LARGE SCALE GENOMIC DNA]</scope>
    <source>
        <strain evidence="4 5">DSM 16841</strain>
    </source>
</reference>
<reference evidence="4 5" key="1">
    <citation type="submission" date="2009-02" db="EMBL/GenBank/DDBJ databases">
        <authorList>
            <person name="Fulton L."/>
            <person name="Clifton S."/>
            <person name="Fulton B."/>
            <person name="Xu J."/>
            <person name="Minx P."/>
            <person name="Pepin K.H."/>
            <person name="Johnson M."/>
            <person name="Bhonagiri V."/>
            <person name="Nash W.E."/>
            <person name="Mardis E.R."/>
            <person name="Wilson R.K."/>
        </authorList>
    </citation>
    <scope>NUCLEOTIDE SEQUENCE [LARGE SCALE GENOMIC DNA]</scope>
    <source>
        <strain evidence="4 5">DSM 16841</strain>
    </source>
</reference>
<dbReference type="PANTHER" id="PTHR42919:SF8">
    <property type="entry name" value="N-ALPHA-ACETYLTRANSFERASE 50"/>
    <property type="match status" value="1"/>
</dbReference>
<dbReference type="SUPFAM" id="SSF55729">
    <property type="entry name" value="Acyl-CoA N-acyltransferases (Nat)"/>
    <property type="match status" value="1"/>
</dbReference>
<dbReference type="InterPro" id="IPR051556">
    <property type="entry name" value="N-term/lysine_N-AcTrnsfr"/>
</dbReference>
<evidence type="ECO:0000313" key="4">
    <source>
        <dbReference type="EMBL" id="EEG92877.1"/>
    </source>
</evidence>
<dbReference type="InterPro" id="IPR000182">
    <property type="entry name" value="GNAT_dom"/>
</dbReference>
<dbReference type="Pfam" id="PF00583">
    <property type="entry name" value="Acetyltransf_1"/>
    <property type="match status" value="1"/>
</dbReference>
<organism evidence="4 5">
    <name type="scientific">Roseburia inulinivorans DSM 16841</name>
    <dbReference type="NCBI Taxonomy" id="622312"/>
    <lineage>
        <taxon>Bacteria</taxon>
        <taxon>Bacillati</taxon>
        <taxon>Bacillota</taxon>
        <taxon>Clostridia</taxon>
        <taxon>Lachnospirales</taxon>
        <taxon>Lachnospiraceae</taxon>
        <taxon>Roseburia</taxon>
    </lineage>
</organism>
<evidence type="ECO:0000259" key="3">
    <source>
        <dbReference type="PROSITE" id="PS51186"/>
    </source>
</evidence>
<dbReference type="eggNOG" id="COG0456">
    <property type="taxonomic scope" value="Bacteria"/>
</dbReference>
<dbReference type="InterPro" id="IPR016181">
    <property type="entry name" value="Acyl_CoA_acyltransferase"/>
</dbReference>
<evidence type="ECO:0000256" key="1">
    <source>
        <dbReference type="ARBA" id="ARBA00022679"/>
    </source>
</evidence>
<gene>
    <name evidence="4" type="ORF">ROSEINA2194_03310</name>
</gene>
<dbReference type="AlphaFoldDB" id="C0FX30"/>
<dbReference type="PRINTS" id="PR01754">
    <property type="entry name" value="SACTRNSFRASE"/>
</dbReference>
<name>C0FX30_9FIRM</name>
<sequence length="143" mass="16872">MQIWTSIGSSKSYQDEEDEEDEEADCLEYIDNTDKIIYLYYQDDKCVGKVKLRKNWNRYAYIEDIAVCKDFRGQGIGSALINISIEWAKHKNLHGLMLETQDNNLIACKFYHNCGFKIGSVDTMLYANFENNFEKAVFWYLRF</sequence>
<dbReference type="PROSITE" id="PS51186">
    <property type="entry name" value="GNAT"/>
    <property type="match status" value="1"/>
</dbReference>
<keyword evidence="1 4" id="KW-0808">Transferase</keyword>
<dbReference type="InterPro" id="IPR008125">
    <property type="entry name" value="Streptothricin_AcTrfase"/>
</dbReference>
<proteinExistence type="predicted"/>
<feature type="domain" description="N-acetyltransferase" evidence="3">
    <location>
        <begin position="1"/>
        <end position="143"/>
    </location>
</feature>